<accession>G0URL6</accession>
<organism evidence="1">
    <name type="scientific">Trypanosoma congolense (strain IL3000)</name>
    <dbReference type="NCBI Taxonomy" id="1068625"/>
    <lineage>
        <taxon>Eukaryota</taxon>
        <taxon>Discoba</taxon>
        <taxon>Euglenozoa</taxon>
        <taxon>Kinetoplastea</taxon>
        <taxon>Metakinetoplastina</taxon>
        <taxon>Trypanosomatida</taxon>
        <taxon>Trypanosomatidae</taxon>
        <taxon>Trypanosoma</taxon>
        <taxon>Nannomonas</taxon>
    </lineage>
</organism>
<protein>
    <submittedName>
        <fullName evidence="1">Uncharacterized protein</fullName>
    </submittedName>
</protein>
<sequence>MDVSNSSKPGASLSTGLDMRRGVRVRVAMTWGMTASRGAKGMLDNNNVCPLIHWFGSRPYAVYAWMVLGMIPMASCRLFQPSAPSKQLSYEKLYAAIFLLTYPCK</sequence>
<dbReference type="EMBL" id="HE575321">
    <property type="protein sequence ID" value="CCC92028.1"/>
    <property type="molecule type" value="Genomic_DNA"/>
</dbReference>
<evidence type="ECO:0000313" key="1">
    <source>
        <dbReference type="EMBL" id="CCC92028.1"/>
    </source>
</evidence>
<proteinExistence type="predicted"/>
<dbReference type="AlphaFoldDB" id="G0URL6"/>
<gene>
    <name evidence="1" type="ORF">TCIL3000_8_2470</name>
</gene>
<reference evidence="1" key="1">
    <citation type="journal article" date="2012" name="Proc. Natl. Acad. Sci. U.S.A.">
        <title>Antigenic diversity is generated by distinct evolutionary mechanisms in African trypanosome species.</title>
        <authorList>
            <person name="Jackson A.P."/>
            <person name="Berry A."/>
            <person name="Aslett M."/>
            <person name="Allison H.C."/>
            <person name="Burton P."/>
            <person name="Vavrova-Anderson J."/>
            <person name="Brown R."/>
            <person name="Browne H."/>
            <person name="Corton N."/>
            <person name="Hauser H."/>
            <person name="Gamble J."/>
            <person name="Gilderthorp R."/>
            <person name="Marcello L."/>
            <person name="McQuillan J."/>
            <person name="Otto T.D."/>
            <person name="Quail M.A."/>
            <person name="Sanders M.J."/>
            <person name="van Tonder A."/>
            <person name="Ginger M.L."/>
            <person name="Field M.C."/>
            <person name="Barry J.D."/>
            <person name="Hertz-Fowler C."/>
            <person name="Berriman M."/>
        </authorList>
    </citation>
    <scope>NUCLEOTIDE SEQUENCE</scope>
    <source>
        <strain evidence="1">IL3000</strain>
    </source>
</reference>
<name>G0URL6_TRYCI</name>